<dbReference type="InterPro" id="IPR000073">
    <property type="entry name" value="AB_hydrolase_1"/>
</dbReference>
<dbReference type="PANTHER" id="PTHR43798:SF33">
    <property type="entry name" value="HYDROLASE, PUTATIVE (AFU_ORTHOLOGUE AFUA_2G14860)-RELATED"/>
    <property type="match status" value="1"/>
</dbReference>
<evidence type="ECO:0000313" key="3">
    <source>
        <dbReference type="Proteomes" id="UP000176558"/>
    </source>
</evidence>
<dbReference type="EMBL" id="MHWT01000022">
    <property type="protein sequence ID" value="OHB12108.1"/>
    <property type="molecule type" value="Genomic_DNA"/>
</dbReference>
<evidence type="ECO:0000313" key="2">
    <source>
        <dbReference type="EMBL" id="OHB12108.1"/>
    </source>
</evidence>
<proteinExistence type="predicted"/>
<dbReference type="PANTHER" id="PTHR43798">
    <property type="entry name" value="MONOACYLGLYCEROL LIPASE"/>
    <property type="match status" value="1"/>
</dbReference>
<comment type="caution">
    <text evidence="2">The sequence shown here is derived from an EMBL/GenBank/DDBJ whole genome shotgun (WGS) entry which is preliminary data.</text>
</comment>
<organism evidence="2 3">
    <name type="scientific">Candidatus Zambryskibacteria bacterium RIFCSPLOWO2_12_FULL_39_23</name>
    <dbReference type="NCBI Taxonomy" id="1802776"/>
    <lineage>
        <taxon>Bacteria</taxon>
        <taxon>Candidatus Zambryskiibacteriota</taxon>
    </lineage>
</organism>
<accession>A0A1G2URW4</accession>
<dbReference type="Proteomes" id="UP000176558">
    <property type="component" value="Unassembled WGS sequence"/>
</dbReference>
<dbReference type="PROSITE" id="PS51257">
    <property type="entry name" value="PROKAR_LIPOPROTEIN"/>
    <property type="match status" value="1"/>
</dbReference>
<reference evidence="2 3" key="1">
    <citation type="journal article" date="2016" name="Nat. Commun.">
        <title>Thousands of microbial genomes shed light on interconnected biogeochemical processes in an aquifer system.</title>
        <authorList>
            <person name="Anantharaman K."/>
            <person name="Brown C.T."/>
            <person name="Hug L.A."/>
            <person name="Sharon I."/>
            <person name="Castelle C.J."/>
            <person name="Probst A.J."/>
            <person name="Thomas B.C."/>
            <person name="Singh A."/>
            <person name="Wilkins M.J."/>
            <person name="Karaoz U."/>
            <person name="Brodie E.L."/>
            <person name="Williams K.H."/>
            <person name="Hubbard S.S."/>
            <person name="Banfield J.F."/>
        </authorList>
    </citation>
    <scope>NUCLEOTIDE SEQUENCE [LARGE SCALE GENOMIC DNA]</scope>
</reference>
<dbReference type="InterPro" id="IPR029058">
    <property type="entry name" value="AB_hydrolase_fold"/>
</dbReference>
<dbReference type="GO" id="GO:0016020">
    <property type="term" value="C:membrane"/>
    <property type="evidence" value="ECO:0007669"/>
    <property type="project" value="TreeGrafter"/>
</dbReference>
<dbReference type="Gene3D" id="3.40.50.1820">
    <property type="entry name" value="alpha/beta hydrolase"/>
    <property type="match status" value="1"/>
</dbReference>
<protein>
    <recommendedName>
        <fullName evidence="1">AB hydrolase-1 domain-containing protein</fullName>
    </recommendedName>
</protein>
<feature type="domain" description="AB hydrolase-1" evidence="1">
    <location>
        <begin position="6"/>
        <end position="224"/>
    </location>
</feature>
<gene>
    <name evidence="2" type="ORF">A3G99_01255</name>
</gene>
<dbReference type="Pfam" id="PF12697">
    <property type="entry name" value="Abhydrolase_6"/>
    <property type="match status" value="1"/>
</dbReference>
<name>A0A1G2URW4_9BACT</name>
<evidence type="ECO:0000259" key="1">
    <source>
        <dbReference type="Pfam" id="PF12697"/>
    </source>
</evidence>
<dbReference type="InterPro" id="IPR050266">
    <property type="entry name" value="AB_hydrolase_sf"/>
</dbReference>
<sequence length="241" mass="27536">MEKPKILLIHGWNYMNYTSTGCVDAWENRSHFKEALSKYFQIVCVNLPGFGGQKDPQIPWTIDDYVQYIDGIVRSEKPDYILGYSFGGAIMLRWKKVTGDTKTKAFLVSPAIIRRYEKKDLRGIQKMLKAVLPSSLISLLRDFYLTRLHKNPYYSKATKVMRETYRNIVVVDLREDLLEMLTPVTLIYGKTDSATPVELVKEAISKSRVQHTLHVIPNGGHDIANTHTSELVSLITKGLEV</sequence>
<dbReference type="AlphaFoldDB" id="A0A1G2URW4"/>
<dbReference type="PRINTS" id="PR00111">
    <property type="entry name" value="ABHYDROLASE"/>
</dbReference>
<dbReference type="SUPFAM" id="SSF53474">
    <property type="entry name" value="alpha/beta-Hydrolases"/>
    <property type="match status" value="1"/>
</dbReference>